<evidence type="ECO:0000256" key="1">
    <source>
        <dbReference type="SAM" id="MobiDB-lite"/>
    </source>
</evidence>
<reference evidence="2 3" key="1">
    <citation type="journal article" date="2011" name="Science">
        <title>The Selaginella genome identifies genetic changes associated with the evolution of vascular plants.</title>
        <authorList>
            <person name="Banks J.A."/>
            <person name="Nishiyama T."/>
            <person name="Hasebe M."/>
            <person name="Bowman J.L."/>
            <person name="Gribskov M."/>
            <person name="dePamphilis C."/>
            <person name="Albert V.A."/>
            <person name="Aono N."/>
            <person name="Aoyama T."/>
            <person name="Ambrose B.A."/>
            <person name="Ashton N.W."/>
            <person name="Axtell M.J."/>
            <person name="Barker E."/>
            <person name="Barker M.S."/>
            <person name="Bennetzen J.L."/>
            <person name="Bonawitz N.D."/>
            <person name="Chapple C."/>
            <person name="Cheng C."/>
            <person name="Correa L.G."/>
            <person name="Dacre M."/>
            <person name="DeBarry J."/>
            <person name="Dreyer I."/>
            <person name="Elias M."/>
            <person name="Engstrom E.M."/>
            <person name="Estelle M."/>
            <person name="Feng L."/>
            <person name="Finet C."/>
            <person name="Floyd S.K."/>
            <person name="Frommer W.B."/>
            <person name="Fujita T."/>
            <person name="Gramzow L."/>
            <person name="Gutensohn M."/>
            <person name="Harholt J."/>
            <person name="Hattori M."/>
            <person name="Heyl A."/>
            <person name="Hirai T."/>
            <person name="Hiwatashi Y."/>
            <person name="Ishikawa M."/>
            <person name="Iwata M."/>
            <person name="Karol K.G."/>
            <person name="Koehler B."/>
            <person name="Kolukisaoglu U."/>
            <person name="Kubo M."/>
            <person name="Kurata T."/>
            <person name="Lalonde S."/>
            <person name="Li K."/>
            <person name="Li Y."/>
            <person name="Litt A."/>
            <person name="Lyons E."/>
            <person name="Manning G."/>
            <person name="Maruyama T."/>
            <person name="Michael T.P."/>
            <person name="Mikami K."/>
            <person name="Miyazaki S."/>
            <person name="Morinaga S."/>
            <person name="Murata T."/>
            <person name="Mueller-Roeber B."/>
            <person name="Nelson D.R."/>
            <person name="Obara M."/>
            <person name="Oguri Y."/>
            <person name="Olmstead R.G."/>
            <person name="Onodera N."/>
            <person name="Petersen B.L."/>
            <person name="Pils B."/>
            <person name="Prigge M."/>
            <person name="Rensing S.A."/>
            <person name="Riano-Pachon D.M."/>
            <person name="Roberts A.W."/>
            <person name="Sato Y."/>
            <person name="Scheller H.V."/>
            <person name="Schulz B."/>
            <person name="Schulz C."/>
            <person name="Shakirov E.V."/>
            <person name="Shibagaki N."/>
            <person name="Shinohara N."/>
            <person name="Shippen D.E."/>
            <person name="Soerensen I."/>
            <person name="Sotooka R."/>
            <person name="Sugimoto N."/>
            <person name="Sugita M."/>
            <person name="Sumikawa N."/>
            <person name="Tanurdzic M."/>
            <person name="Theissen G."/>
            <person name="Ulvskov P."/>
            <person name="Wakazuki S."/>
            <person name="Weng J.K."/>
            <person name="Willats W.W."/>
            <person name="Wipf D."/>
            <person name="Wolf P.G."/>
            <person name="Yang L."/>
            <person name="Zimmer A.D."/>
            <person name="Zhu Q."/>
            <person name="Mitros T."/>
            <person name="Hellsten U."/>
            <person name="Loque D."/>
            <person name="Otillar R."/>
            <person name="Salamov A."/>
            <person name="Schmutz J."/>
            <person name="Shapiro H."/>
            <person name="Lindquist E."/>
            <person name="Lucas S."/>
            <person name="Rokhsar D."/>
            <person name="Grigoriev I.V."/>
        </authorList>
    </citation>
    <scope>NUCLEOTIDE SEQUENCE [LARGE SCALE GENOMIC DNA]</scope>
</reference>
<dbReference type="InParanoid" id="D8SA72"/>
<dbReference type="KEGG" id="smo:SELMODRAFT_419987"/>
<organism evidence="3">
    <name type="scientific">Selaginella moellendorffii</name>
    <name type="common">Spikemoss</name>
    <dbReference type="NCBI Taxonomy" id="88036"/>
    <lineage>
        <taxon>Eukaryota</taxon>
        <taxon>Viridiplantae</taxon>
        <taxon>Streptophyta</taxon>
        <taxon>Embryophyta</taxon>
        <taxon>Tracheophyta</taxon>
        <taxon>Lycopodiopsida</taxon>
        <taxon>Selaginellales</taxon>
        <taxon>Selaginellaceae</taxon>
        <taxon>Selaginella</taxon>
    </lineage>
</organism>
<sequence>MVAAHLDADLYQPAQSHQPTCHSYSFYPESIRRSINSPDALQKRVQRRSQAVAPRRGIASGSRVGEYEAGGDKSLSLLSKQRNKASPKTALKGLAKDMSLIGAAFDKPPTVSQRRTEKQGDCRKHKEAFREAGNHAGILAELLENNIHQGPKSARIYRHSLKAT</sequence>
<gene>
    <name evidence="2" type="ORF">SELMODRAFT_419987</name>
</gene>
<accession>D8SA72</accession>
<dbReference type="Proteomes" id="UP000001514">
    <property type="component" value="Unassembled WGS sequence"/>
</dbReference>
<evidence type="ECO:0000313" key="3">
    <source>
        <dbReference type="Proteomes" id="UP000001514"/>
    </source>
</evidence>
<dbReference type="AlphaFoldDB" id="D8SA72"/>
<feature type="region of interest" description="Disordered" evidence="1">
    <location>
        <begin position="46"/>
        <end position="84"/>
    </location>
</feature>
<dbReference type="Gramene" id="EFJ18549">
    <property type="protein sequence ID" value="EFJ18549"/>
    <property type="gene ID" value="SELMODRAFT_419987"/>
</dbReference>
<evidence type="ECO:0000313" key="2">
    <source>
        <dbReference type="EMBL" id="EFJ18549.1"/>
    </source>
</evidence>
<keyword evidence="3" id="KW-1185">Reference proteome</keyword>
<protein>
    <submittedName>
        <fullName evidence="2">Uncharacterized protein</fullName>
    </submittedName>
</protein>
<dbReference type="EMBL" id="GL377609">
    <property type="protein sequence ID" value="EFJ18549.1"/>
    <property type="molecule type" value="Genomic_DNA"/>
</dbReference>
<name>D8SA72_SELML</name>
<proteinExistence type="predicted"/>
<dbReference type="HOGENOM" id="CLU_1621812_0_0_1"/>